<dbReference type="InterPro" id="IPR052625">
    <property type="entry name" value="Chl_b_Red"/>
</dbReference>
<gene>
    <name evidence="3" type="ORF">BE221DRAFT_201517</name>
</gene>
<dbReference type="AlphaFoldDB" id="A0A1Y5HZF8"/>
<dbReference type="SUPFAM" id="SSF51735">
    <property type="entry name" value="NAD(P)-binding Rossmann-fold domains"/>
    <property type="match status" value="1"/>
</dbReference>
<dbReference type="PANTHER" id="PTHR24314:SF21">
    <property type="entry name" value="CHLOROPHYLL(IDE) B REDUCTASE NYC1, CHLOROPLASTIC-RELATED"/>
    <property type="match status" value="1"/>
</dbReference>
<dbReference type="Gene3D" id="3.40.50.720">
    <property type="entry name" value="NAD(P)-binding Rossmann-like Domain"/>
    <property type="match status" value="1"/>
</dbReference>
<feature type="compositionally biased region" description="Low complexity" evidence="2">
    <location>
        <begin position="38"/>
        <end position="57"/>
    </location>
</feature>
<evidence type="ECO:0000256" key="1">
    <source>
        <dbReference type="RuleBase" id="RU000363"/>
    </source>
</evidence>
<dbReference type="PRINTS" id="PR00081">
    <property type="entry name" value="GDHRDH"/>
</dbReference>
<dbReference type="GO" id="GO:0010304">
    <property type="term" value="P:PSII associated light-harvesting complex II catabolic process"/>
    <property type="evidence" value="ECO:0007669"/>
    <property type="project" value="TreeGrafter"/>
</dbReference>
<proteinExistence type="inferred from homology"/>
<dbReference type="eggNOG" id="KOG0725">
    <property type="taxonomic scope" value="Eukaryota"/>
</dbReference>
<dbReference type="InterPro" id="IPR036291">
    <property type="entry name" value="NAD(P)-bd_dom_sf"/>
</dbReference>
<name>A0A1Y5HZF8_OSTTA</name>
<dbReference type="Pfam" id="PF00106">
    <property type="entry name" value="adh_short"/>
    <property type="match status" value="1"/>
</dbReference>
<sequence length="329" mass="35335">MRACAAPRPSAPTITVSRRSVEPARTQHRIRRRPNITAPSASTDGASDASSSSATSPQRVLITGSTRGLGLELARSFLTRGDKVFVTSRDAEKVRETVKALREEFGDDFVAGLEADVSRAESVEAVAEAVVDAFGGVDLWINNAGSNGYAYENLEEADPLVLQEIVMTNSLGSLLCTRQAIRTMRKTSGRGHIFNMEGAGSDGSATRKFAAYGHTKAGMAQLSKTMAVELKGSSIGVHTISPGMVFTELISSGRFAFGSQGRMFVNALAEPANVTAEQIVKKIKVATESPESVNKTLAIKILTPDVALKKMFGRFILGENKDRYYPEKE</sequence>
<organism evidence="3">
    <name type="scientific">Ostreococcus tauri</name>
    <name type="common">Marine green alga</name>
    <dbReference type="NCBI Taxonomy" id="70448"/>
    <lineage>
        <taxon>Eukaryota</taxon>
        <taxon>Viridiplantae</taxon>
        <taxon>Chlorophyta</taxon>
        <taxon>Mamiellophyceae</taxon>
        <taxon>Mamiellales</taxon>
        <taxon>Bathycoccaceae</taxon>
        <taxon>Ostreococcus</taxon>
    </lineage>
</organism>
<dbReference type="GO" id="GO:0034256">
    <property type="term" value="F:chlorophyll(ide) b reductase activity"/>
    <property type="evidence" value="ECO:0007669"/>
    <property type="project" value="TreeGrafter"/>
</dbReference>
<evidence type="ECO:0000313" key="3">
    <source>
        <dbReference type="EMBL" id="OUS42661.1"/>
    </source>
</evidence>
<accession>A0A1Y5HZF8</accession>
<dbReference type="Proteomes" id="UP000195557">
    <property type="component" value="Unassembled WGS sequence"/>
</dbReference>
<protein>
    <submittedName>
        <fullName evidence="3">Putative short chain dehydrogenase</fullName>
    </submittedName>
</protein>
<dbReference type="GO" id="GO:0015996">
    <property type="term" value="P:chlorophyll catabolic process"/>
    <property type="evidence" value="ECO:0007669"/>
    <property type="project" value="TreeGrafter"/>
</dbReference>
<dbReference type="InterPro" id="IPR002347">
    <property type="entry name" value="SDR_fam"/>
</dbReference>
<dbReference type="PRINTS" id="PR00080">
    <property type="entry name" value="SDRFAMILY"/>
</dbReference>
<feature type="region of interest" description="Disordered" evidence="2">
    <location>
        <begin position="1"/>
        <end position="59"/>
    </location>
</feature>
<reference evidence="3" key="1">
    <citation type="submission" date="2017-04" db="EMBL/GenBank/DDBJ databases">
        <title>Population genomics of picophytoplankton unveils novel chromosome hypervariability.</title>
        <authorList>
            <consortium name="DOE Joint Genome Institute"/>
            <person name="Blanc-Mathieu R."/>
            <person name="Krasovec M."/>
            <person name="Hebrard M."/>
            <person name="Yau S."/>
            <person name="Desgranges E."/>
            <person name="Martin J."/>
            <person name="Schackwitz W."/>
            <person name="Kuo A."/>
            <person name="Salin G."/>
            <person name="Donnadieu C."/>
            <person name="Desdevises Y."/>
            <person name="Sanchez-Ferandin S."/>
            <person name="Moreau H."/>
            <person name="Rivals E."/>
            <person name="Grigoriev I.V."/>
            <person name="Grimsley N."/>
            <person name="Eyre-Walker A."/>
            <person name="Piganeau G."/>
        </authorList>
    </citation>
    <scope>NUCLEOTIDE SEQUENCE [LARGE SCALE GENOMIC DNA]</scope>
    <source>
        <strain evidence="3">RCC 1115</strain>
    </source>
</reference>
<dbReference type="EMBL" id="KZ155838">
    <property type="protein sequence ID" value="OUS42661.1"/>
    <property type="molecule type" value="Genomic_DNA"/>
</dbReference>
<comment type="similarity">
    <text evidence="1">Belongs to the short-chain dehydrogenases/reductases (SDR) family.</text>
</comment>
<dbReference type="PANTHER" id="PTHR24314">
    <property type="entry name" value="NON-SPECIFIC LIPID TRANSFER PROTEIN-RELATED"/>
    <property type="match status" value="1"/>
</dbReference>
<evidence type="ECO:0000256" key="2">
    <source>
        <dbReference type="SAM" id="MobiDB-lite"/>
    </source>
</evidence>
<dbReference type="CDD" id="cd05233">
    <property type="entry name" value="SDR_c"/>
    <property type="match status" value="1"/>
</dbReference>